<dbReference type="GO" id="GO:0055085">
    <property type="term" value="P:transmembrane transport"/>
    <property type="evidence" value="ECO:0007669"/>
    <property type="project" value="InterPro"/>
</dbReference>
<dbReference type="STRING" id="159292.SAMN05192546_101130"/>
<evidence type="ECO:0000313" key="10">
    <source>
        <dbReference type="EMBL" id="SDY26293.1"/>
    </source>
</evidence>
<keyword evidence="8 9" id="KW-0472">Membrane</keyword>
<evidence type="ECO:0000256" key="8">
    <source>
        <dbReference type="ARBA" id="ARBA00023136"/>
    </source>
</evidence>
<dbReference type="InterPro" id="IPR004338">
    <property type="entry name" value="NqrB/RnfD"/>
</dbReference>
<evidence type="ECO:0000256" key="5">
    <source>
        <dbReference type="ARBA" id="ARBA00022692"/>
    </source>
</evidence>
<evidence type="ECO:0000256" key="3">
    <source>
        <dbReference type="ARBA" id="ARBA00022630"/>
    </source>
</evidence>
<protein>
    <submittedName>
        <fullName evidence="10">Na+-transporting NADH:ubiquinone oxidoreductase subunit B</fullName>
    </submittedName>
</protein>
<dbReference type="Pfam" id="PF03116">
    <property type="entry name" value="NQR2_RnfD_RnfE"/>
    <property type="match status" value="1"/>
</dbReference>
<evidence type="ECO:0000256" key="1">
    <source>
        <dbReference type="ARBA" id="ARBA00022448"/>
    </source>
</evidence>
<feature type="transmembrane region" description="Helical" evidence="9">
    <location>
        <begin position="267"/>
        <end position="285"/>
    </location>
</feature>
<dbReference type="InterPro" id="IPR011303">
    <property type="entry name" value="RnfD_bac"/>
</dbReference>
<keyword evidence="7 9" id="KW-1133">Transmembrane helix</keyword>
<evidence type="ECO:0000256" key="7">
    <source>
        <dbReference type="ARBA" id="ARBA00022989"/>
    </source>
</evidence>
<dbReference type="EMBL" id="FNPV01000001">
    <property type="protein sequence ID" value="SDY26293.1"/>
    <property type="molecule type" value="Genomic_DNA"/>
</dbReference>
<dbReference type="AlphaFoldDB" id="A0A1H3IEL0"/>
<feature type="transmembrane region" description="Helical" evidence="9">
    <location>
        <begin position="178"/>
        <end position="202"/>
    </location>
</feature>
<dbReference type="GO" id="GO:0005886">
    <property type="term" value="C:plasma membrane"/>
    <property type="evidence" value="ECO:0007669"/>
    <property type="project" value="TreeGrafter"/>
</dbReference>
<evidence type="ECO:0000256" key="6">
    <source>
        <dbReference type="ARBA" id="ARBA00022967"/>
    </source>
</evidence>
<keyword evidence="4" id="KW-0288">FMN</keyword>
<dbReference type="RefSeq" id="WP_093309878.1">
    <property type="nucleotide sequence ID" value="NZ_FNPV01000001.1"/>
</dbReference>
<keyword evidence="11" id="KW-1185">Reference proteome</keyword>
<feature type="transmembrane region" description="Helical" evidence="9">
    <location>
        <begin position="69"/>
        <end position="100"/>
    </location>
</feature>
<keyword evidence="1" id="KW-0813">Transport</keyword>
<evidence type="ECO:0000256" key="4">
    <source>
        <dbReference type="ARBA" id="ARBA00022643"/>
    </source>
</evidence>
<keyword evidence="6" id="KW-1278">Translocase</keyword>
<evidence type="ECO:0000256" key="2">
    <source>
        <dbReference type="ARBA" id="ARBA00022553"/>
    </source>
</evidence>
<gene>
    <name evidence="10" type="ORF">SAMN05192546_101130</name>
</gene>
<sequence length="321" mass="35292">MIFHNKISSFFQKQPLMRHVLVSLLPLILGSTYLFGLRVLTLLIVVSVAGIATEYIFVKKRNQKVTEAVLVTCVLFTLSLPIATPYWVAIVGIVFGVLFAKEVFGGFGRNVFNPALAGRMFLYVSFPEYLTASWNHASTSFPGGFTQYITPVLDTVSESTPMPAFRATGELLSYNEVLWGYTSGSIGETSAILLILGALFLLSRKAADWRLIVSSITGFLTIHSLLFISGVNNVPNPIYGLLTGGFLFTSIYFVTEPTTAPKTSSAKWIYGFLIGIITVIIRYFGIFIEGAAFSVLIMNTFVPIMDEGVKSLKAMRKKVKA</sequence>
<keyword evidence="2" id="KW-0597">Phosphoprotein</keyword>
<dbReference type="OrthoDB" id="9776359at2"/>
<keyword evidence="5 9" id="KW-0812">Transmembrane</keyword>
<feature type="transmembrane region" description="Helical" evidence="9">
    <location>
        <begin position="209"/>
        <end position="231"/>
    </location>
</feature>
<reference evidence="10 11" key="1">
    <citation type="submission" date="2016-10" db="EMBL/GenBank/DDBJ databases">
        <authorList>
            <person name="de Groot N.N."/>
        </authorList>
    </citation>
    <scope>NUCLEOTIDE SEQUENCE [LARGE SCALE GENOMIC DNA]</scope>
    <source>
        <strain evidence="10 11">APO</strain>
    </source>
</reference>
<dbReference type="PANTHER" id="PTHR30578">
    <property type="entry name" value="ELECTRON TRANSPORT COMPLEX PROTEIN RNFD"/>
    <property type="match status" value="1"/>
</dbReference>
<dbReference type="Proteomes" id="UP000199230">
    <property type="component" value="Unassembled WGS sequence"/>
</dbReference>
<feature type="transmembrane region" description="Helical" evidence="9">
    <location>
        <begin position="16"/>
        <end position="34"/>
    </location>
</feature>
<dbReference type="NCBIfam" id="TIGR01946">
    <property type="entry name" value="rnfD"/>
    <property type="match status" value="1"/>
</dbReference>
<keyword evidence="3" id="KW-0285">Flavoprotein</keyword>
<name>A0A1H3IEL0_9FIRM</name>
<proteinExistence type="predicted"/>
<keyword evidence="10" id="KW-0830">Ubiquinone</keyword>
<feature type="transmembrane region" description="Helical" evidence="9">
    <location>
        <begin position="237"/>
        <end position="255"/>
    </location>
</feature>
<dbReference type="GO" id="GO:0022900">
    <property type="term" value="P:electron transport chain"/>
    <property type="evidence" value="ECO:0007669"/>
    <property type="project" value="InterPro"/>
</dbReference>
<feature type="transmembrane region" description="Helical" evidence="9">
    <location>
        <begin position="40"/>
        <end position="57"/>
    </location>
</feature>
<organism evidence="10 11">
    <name type="scientific">Tindallia californiensis</name>
    <dbReference type="NCBI Taxonomy" id="159292"/>
    <lineage>
        <taxon>Bacteria</taxon>
        <taxon>Bacillati</taxon>
        <taxon>Bacillota</taxon>
        <taxon>Clostridia</taxon>
        <taxon>Peptostreptococcales</taxon>
        <taxon>Tindalliaceae</taxon>
        <taxon>Tindallia</taxon>
    </lineage>
</organism>
<accession>A0A1H3IEL0</accession>
<dbReference type="PANTHER" id="PTHR30578:SF1">
    <property type="entry name" value="NA(+)-TRANSLOCATING NADH-QUINONE REDUCTASE SUBUNIT B"/>
    <property type="match status" value="1"/>
</dbReference>
<evidence type="ECO:0000313" key="11">
    <source>
        <dbReference type="Proteomes" id="UP000199230"/>
    </source>
</evidence>
<evidence type="ECO:0000256" key="9">
    <source>
        <dbReference type="SAM" id="Phobius"/>
    </source>
</evidence>